<keyword evidence="7" id="KW-1185">Reference proteome</keyword>
<comment type="similarity">
    <text evidence="1">Belongs to the paraoxonase family.</text>
</comment>
<accession>A0ABR1C2P5</accession>
<feature type="transmembrane region" description="Helical" evidence="5">
    <location>
        <begin position="233"/>
        <end position="252"/>
    </location>
</feature>
<organism evidence="6 7">
    <name type="scientific">Necator americanus</name>
    <name type="common">Human hookworm</name>
    <dbReference type="NCBI Taxonomy" id="51031"/>
    <lineage>
        <taxon>Eukaryota</taxon>
        <taxon>Metazoa</taxon>
        <taxon>Ecdysozoa</taxon>
        <taxon>Nematoda</taxon>
        <taxon>Chromadorea</taxon>
        <taxon>Rhabditida</taxon>
        <taxon>Rhabditina</taxon>
        <taxon>Rhabditomorpha</taxon>
        <taxon>Strongyloidea</taxon>
        <taxon>Ancylostomatidae</taxon>
        <taxon>Bunostominae</taxon>
        <taxon>Necator</taxon>
    </lineage>
</organism>
<dbReference type="SUPFAM" id="SSF63829">
    <property type="entry name" value="Calcium-dependent phosphotriesterase"/>
    <property type="match status" value="1"/>
</dbReference>
<dbReference type="Pfam" id="PF17281">
    <property type="entry name" value="DUF5346"/>
    <property type="match status" value="1"/>
</dbReference>
<evidence type="ECO:0008006" key="8">
    <source>
        <dbReference type="Google" id="ProtNLM"/>
    </source>
</evidence>
<dbReference type="PANTHER" id="PTHR11799">
    <property type="entry name" value="PARAOXONASE"/>
    <property type="match status" value="1"/>
</dbReference>
<dbReference type="EMBL" id="JAVFWL010000001">
    <property type="protein sequence ID" value="KAK6731937.1"/>
    <property type="molecule type" value="Genomic_DNA"/>
</dbReference>
<protein>
    <recommendedName>
        <fullName evidence="8">Arylesterase</fullName>
    </recommendedName>
</protein>
<evidence type="ECO:0000256" key="3">
    <source>
        <dbReference type="ARBA" id="ARBA00023157"/>
    </source>
</evidence>
<keyword evidence="3" id="KW-1015">Disulfide bond</keyword>
<name>A0ABR1C2P5_NECAM</name>
<dbReference type="InterPro" id="IPR051288">
    <property type="entry name" value="Serum_paraoxonase/arylesterase"/>
</dbReference>
<evidence type="ECO:0000256" key="1">
    <source>
        <dbReference type="ARBA" id="ARBA00008595"/>
    </source>
</evidence>
<gene>
    <name evidence="6" type="primary">Necator_chrI.g4163</name>
    <name evidence="6" type="ORF">RB195_008034</name>
</gene>
<evidence type="ECO:0000256" key="2">
    <source>
        <dbReference type="ARBA" id="ARBA00022801"/>
    </source>
</evidence>
<dbReference type="Pfam" id="PF01731">
    <property type="entry name" value="Arylesterase"/>
    <property type="match status" value="1"/>
</dbReference>
<evidence type="ECO:0000256" key="5">
    <source>
        <dbReference type="SAM" id="Phobius"/>
    </source>
</evidence>
<dbReference type="Gene3D" id="2.120.10.30">
    <property type="entry name" value="TolB, C-terminal domain"/>
    <property type="match status" value="1"/>
</dbReference>
<keyword evidence="4" id="KW-0325">Glycoprotein</keyword>
<keyword evidence="5" id="KW-0812">Transmembrane</keyword>
<dbReference type="Proteomes" id="UP001303046">
    <property type="component" value="Unassembled WGS sequence"/>
</dbReference>
<evidence type="ECO:0000313" key="7">
    <source>
        <dbReference type="Proteomes" id="UP001303046"/>
    </source>
</evidence>
<dbReference type="InterPro" id="IPR002640">
    <property type="entry name" value="Arylesterase"/>
</dbReference>
<keyword evidence="5" id="KW-1133">Transmembrane helix</keyword>
<dbReference type="InterPro" id="IPR035231">
    <property type="entry name" value="DUF5346"/>
</dbReference>
<keyword evidence="5" id="KW-0472">Membrane</keyword>
<comment type="caution">
    <text evidence="6">The sequence shown here is derived from an EMBL/GenBank/DDBJ whole genome shotgun (WGS) entry which is preliminary data.</text>
</comment>
<dbReference type="PANTHER" id="PTHR11799:SF12">
    <property type="entry name" value="PARAOXONASE-RELATED"/>
    <property type="match status" value="1"/>
</dbReference>
<evidence type="ECO:0000313" key="6">
    <source>
        <dbReference type="EMBL" id="KAK6731937.1"/>
    </source>
</evidence>
<evidence type="ECO:0000256" key="4">
    <source>
        <dbReference type="ARBA" id="ARBA00023180"/>
    </source>
</evidence>
<dbReference type="InterPro" id="IPR011042">
    <property type="entry name" value="6-blade_b-propeller_TolB-like"/>
</dbReference>
<keyword evidence="2" id="KW-0378">Hydrolase</keyword>
<proteinExistence type="inferred from homology"/>
<reference evidence="6 7" key="1">
    <citation type="submission" date="2023-08" db="EMBL/GenBank/DDBJ databases">
        <title>A Necator americanus chromosomal reference genome.</title>
        <authorList>
            <person name="Ilik V."/>
            <person name="Petrzelkova K.J."/>
            <person name="Pardy F."/>
            <person name="Fuh T."/>
            <person name="Niatou-Singa F.S."/>
            <person name="Gouil Q."/>
            <person name="Baker L."/>
            <person name="Ritchie M.E."/>
            <person name="Jex A.R."/>
            <person name="Gazzola D."/>
            <person name="Li H."/>
            <person name="Toshio Fujiwara R."/>
            <person name="Zhan B."/>
            <person name="Aroian R.V."/>
            <person name="Pafco B."/>
            <person name="Schwarz E.M."/>
        </authorList>
    </citation>
    <scope>NUCLEOTIDE SEQUENCE [LARGE SCALE GENOMIC DNA]</scope>
    <source>
        <strain evidence="6 7">Aroian</strain>
        <tissue evidence="6">Whole animal</tissue>
    </source>
</reference>
<sequence>MSDRYAPPSSLPSYITAEWRCSKQASAMVSKLLIAGFCVLSVAFAAPQTEEEPKSAKRRQYIQPLAGAAQSPRNIAVAAAPMMAPTPVIASAPAVPVAPVAYQPAVPVPVAPTGQCPGGPSLPIECDPKRPWPQCPPQSYCYATNSVDVGPYFCCPIWSTYGAAWRPATPFYNYVPPMPANWPDVMKVTANWPAAAVGLPVKARKPVSNQEDQEEGDQIGSSINEWLDRQARIMIRSLLLFAFLGILAAYLYRIISSLDLNKRVYNHRPGSCRKVEGIAHGSEDIALVEEEGIAFVTSGVLYMIPRGKDVKGQIFLYDFNQKGTWNAEPLKINGKFDQDNFHPHGISHVVTSAGTIRLFVINHSNAFHHSVMVFDWNRKTRQLDFVRIVKDEKFIRPNDLVAVTEDAFILTNDGSAQTVLTNVLEILSLIPSGSVVYHNGKTSSWLIDRATSPNGIILDREHKHLIVSHVNDKMLSVYRIEKDYLSLFKIVDVPLMTIADNLYMDKYGAVWTGAHPIMKELFGHVSNCEDLSKYAPSQVLRIKFSEDFKTWEITEPFMDDGRLISASSIAVPFKNQLLIGSVCRQLVHCDITPETS</sequence>